<protein>
    <submittedName>
        <fullName evidence="2">Uncharacterized protein</fullName>
    </submittedName>
</protein>
<feature type="compositionally biased region" description="Basic and acidic residues" evidence="1">
    <location>
        <begin position="1"/>
        <end position="11"/>
    </location>
</feature>
<evidence type="ECO:0000256" key="1">
    <source>
        <dbReference type="SAM" id="MobiDB-lite"/>
    </source>
</evidence>
<dbReference type="EMBL" id="BMAW01029435">
    <property type="protein sequence ID" value="GFU11917.1"/>
    <property type="molecule type" value="Genomic_DNA"/>
</dbReference>
<evidence type="ECO:0000313" key="3">
    <source>
        <dbReference type="Proteomes" id="UP000887013"/>
    </source>
</evidence>
<proteinExistence type="predicted"/>
<feature type="compositionally biased region" description="Polar residues" evidence="1">
    <location>
        <begin position="23"/>
        <end position="42"/>
    </location>
</feature>
<gene>
    <name evidence="2" type="ORF">NPIL_90471</name>
</gene>
<feature type="region of interest" description="Disordered" evidence="1">
    <location>
        <begin position="1"/>
        <end position="42"/>
    </location>
</feature>
<dbReference type="AlphaFoldDB" id="A0A8X6QG59"/>
<name>A0A8X6QG59_NEPPI</name>
<reference evidence="2" key="1">
    <citation type="submission" date="2020-08" db="EMBL/GenBank/DDBJ databases">
        <title>Multicomponent nature underlies the extraordinary mechanical properties of spider dragline silk.</title>
        <authorList>
            <person name="Kono N."/>
            <person name="Nakamura H."/>
            <person name="Mori M."/>
            <person name="Yoshida Y."/>
            <person name="Ohtoshi R."/>
            <person name="Malay A.D."/>
            <person name="Moran D.A.P."/>
            <person name="Tomita M."/>
            <person name="Numata K."/>
            <person name="Arakawa K."/>
        </authorList>
    </citation>
    <scope>NUCLEOTIDE SEQUENCE</scope>
</reference>
<comment type="caution">
    <text evidence="2">The sequence shown here is derived from an EMBL/GenBank/DDBJ whole genome shotgun (WGS) entry which is preliminary data.</text>
</comment>
<dbReference type="Proteomes" id="UP000887013">
    <property type="component" value="Unassembled WGS sequence"/>
</dbReference>
<keyword evidence="3" id="KW-1185">Reference proteome</keyword>
<organism evidence="2 3">
    <name type="scientific">Nephila pilipes</name>
    <name type="common">Giant wood spider</name>
    <name type="synonym">Nephila maculata</name>
    <dbReference type="NCBI Taxonomy" id="299642"/>
    <lineage>
        <taxon>Eukaryota</taxon>
        <taxon>Metazoa</taxon>
        <taxon>Ecdysozoa</taxon>
        <taxon>Arthropoda</taxon>
        <taxon>Chelicerata</taxon>
        <taxon>Arachnida</taxon>
        <taxon>Araneae</taxon>
        <taxon>Araneomorphae</taxon>
        <taxon>Entelegynae</taxon>
        <taxon>Araneoidea</taxon>
        <taxon>Nephilidae</taxon>
        <taxon>Nephila</taxon>
    </lineage>
</organism>
<accession>A0A8X6QG59</accession>
<evidence type="ECO:0000313" key="2">
    <source>
        <dbReference type="EMBL" id="GFU11917.1"/>
    </source>
</evidence>
<sequence>MREEADHDDCSRGFWSPQWEGINLSQPTEQQPTFRSLPSDSTKSTLRITTAEYRSAGKTEATGSVCSILNPVPRNAISALTRKRSSDENAELVTDHDLDRKNDSGEAPCAFGAFSVRTSPVNVAYGLLPNSVR</sequence>